<name>A0A1H2J6W8_9ACTN</name>
<dbReference type="EMBL" id="LT629791">
    <property type="protein sequence ID" value="SDU51798.1"/>
    <property type="molecule type" value="Genomic_DNA"/>
</dbReference>
<keyword evidence="1" id="KW-0808">Transferase</keyword>
<dbReference type="Proteomes" id="UP000182977">
    <property type="component" value="Chromosome I"/>
</dbReference>
<dbReference type="InterPro" id="IPR032719">
    <property type="entry name" value="WbsX"/>
</dbReference>
<dbReference type="GO" id="GO:0016740">
    <property type="term" value="F:transferase activity"/>
    <property type="evidence" value="ECO:0007669"/>
    <property type="project" value="UniProtKB-KW"/>
</dbReference>
<dbReference type="AlphaFoldDB" id="A0A1H2J6W8"/>
<reference evidence="2" key="1">
    <citation type="submission" date="2016-10" db="EMBL/GenBank/DDBJ databases">
        <authorList>
            <person name="Varghese N."/>
            <person name="Submissions S."/>
        </authorList>
    </citation>
    <scope>NUCLEOTIDE SEQUENCE [LARGE SCALE GENOMIC DNA]</scope>
    <source>
        <strain evidence="2">DSM 45079</strain>
    </source>
</reference>
<dbReference type="Pfam" id="PF14307">
    <property type="entry name" value="Glyco_tran_WbsX"/>
    <property type="match status" value="1"/>
</dbReference>
<organism evidence="1 2">
    <name type="scientific">Jiangella alkaliphila</name>
    <dbReference type="NCBI Taxonomy" id="419479"/>
    <lineage>
        <taxon>Bacteria</taxon>
        <taxon>Bacillati</taxon>
        <taxon>Actinomycetota</taxon>
        <taxon>Actinomycetes</taxon>
        <taxon>Jiangellales</taxon>
        <taxon>Jiangellaceae</taxon>
        <taxon>Jiangella</taxon>
    </lineage>
</organism>
<dbReference type="PANTHER" id="PTHR41244:SF1">
    <property type="entry name" value="GLYCOSYLTRANSFERASE"/>
    <property type="match status" value="1"/>
</dbReference>
<evidence type="ECO:0000313" key="1">
    <source>
        <dbReference type="EMBL" id="SDU51798.1"/>
    </source>
</evidence>
<dbReference type="PANTHER" id="PTHR41244">
    <property type="entry name" value="RHAMNAN SYNTHESIS F"/>
    <property type="match status" value="1"/>
</dbReference>
<dbReference type="Gene3D" id="3.20.20.80">
    <property type="entry name" value="Glycosidases"/>
    <property type="match status" value="1"/>
</dbReference>
<protein>
    <submittedName>
        <fullName evidence="1">Glycosyltransferase WbsX</fullName>
    </submittedName>
</protein>
<evidence type="ECO:0000313" key="2">
    <source>
        <dbReference type="Proteomes" id="UP000182977"/>
    </source>
</evidence>
<sequence>MTPPHPIPVPEPNDEAMNRPQILCYYFPNWHVDERTSAYFGTGWTEWDLLKAATPRFPGHRQPREPALGYFDEADPQVFQTQIDLAVSHGVDGFLFDYYWYDDGPFLQRALDEGFLKAESRSSMTFALMWANHALTDIFPSRSADGTATVLKDGAIDRPAFEAMARHITDRYFTEPNYLTVDGRPWFSVYEIGSLVAGLGGVDATMDALEWFDAHVRSRGFEGVHLDGIVSSVNELPGSTDWEQSLTALPTLGFRSATAYVWIHHAPADAIGFPAADWDHTRRLAFESFERITGYLDLPFYPNVTVGWDSSPRTDQDVPFVEGAYPWIPTSDPEPEQFAQGLRDALDFLRRHRPPHSIVTVNAWNEWTEGSALLPDTVRGMRYLEALRDVLAED</sequence>
<accession>A0A1H2J6W8</accession>
<gene>
    <name evidence="1" type="ORF">SAMN04488563_2337</name>
</gene>
<dbReference type="STRING" id="419479.SAMN04488563_2337"/>
<keyword evidence="2" id="KW-1185">Reference proteome</keyword>
<proteinExistence type="predicted"/>